<name>A0ABP7MYI7_9GAMM</name>
<feature type="chain" id="PRO_5045785221" description="Lysozyme inhibitor LprI-like N-terminal domain-containing protein" evidence="1">
    <location>
        <begin position="18"/>
        <end position="133"/>
    </location>
</feature>
<evidence type="ECO:0000259" key="2">
    <source>
        <dbReference type="Pfam" id="PF07007"/>
    </source>
</evidence>
<evidence type="ECO:0000313" key="3">
    <source>
        <dbReference type="EMBL" id="GAA3932751.1"/>
    </source>
</evidence>
<dbReference type="RefSeq" id="WP_344760649.1">
    <property type="nucleotide sequence ID" value="NZ_BAAAZU010000031.1"/>
</dbReference>
<organism evidence="3 4">
    <name type="scientific">Luteimonas lutimaris</name>
    <dbReference type="NCBI Taxonomy" id="698645"/>
    <lineage>
        <taxon>Bacteria</taxon>
        <taxon>Pseudomonadati</taxon>
        <taxon>Pseudomonadota</taxon>
        <taxon>Gammaproteobacteria</taxon>
        <taxon>Lysobacterales</taxon>
        <taxon>Lysobacteraceae</taxon>
        <taxon>Luteimonas</taxon>
    </lineage>
</organism>
<comment type="caution">
    <text evidence="3">The sequence shown here is derived from an EMBL/GenBank/DDBJ whole genome shotgun (WGS) entry which is preliminary data.</text>
</comment>
<dbReference type="PANTHER" id="PTHR39176:SF1">
    <property type="entry name" value="PERIPLASMIC PROTEIN"/>
    <property type="match status" value="1"/>
</dbReference>
<dbReference type="Proteomes" id="UP001501727">
    <property type="component" value="Unassembled WGS sequence"/>
</dbReference>
<gene>
    <name evidence="3" type="ORF">GCM10022229_28020</name>
</gene>
<dbReference type="EMBL" id="BAAAZU010000031">
    <property type="protein sequence ID" value="GAA3932751.1"/>
    <property type="molecule type" value="Genomic_DNA"/>
</dbReference>
<dbReference type="InterPro" id="IPR009739">
    <property type="entry name" value="LprI-like_N"/>
</dbReference>
<accession>A0ABP7MYI7</accession>
<protein>
    <recommendedName>
        <fullName evidence="2">Lysozyme inhibitor LprI-like N-terminal domain-containing protein</fullName>
    </recommendedName>
</protein>
<evidence type="ECO:0000256" key="1">
    <source>
        <dbReference type="SAM" id="SignalP"/>
    </source>
</evidence>
<sequence length="133" mass="14774">MIRFLLLLTLVVPAAMAQEAACNPEGSQAEMNRCALDDLDQADAELNSAYARIVATMKNEPVALQRLRTAQRLWIQLRDADLAAQFPLADGQDARLEYGSIYPLEYASAKAELTRQRTAYLRGQFSAQPDDGR</sequence>
<keyword evidence="4" id="KW-1185">Reference proteome</keyword>
<dbReference type="Pfam" id="PF07007">
    <property type="entry name" value="LprI"/>
    <property type="match status" value="1"/>
</dbReference>
<feature type="domain" description="Lysozyme inhibitor LprI-like N-terminal" evidence="2">
    <location>
        <begin position="23"/>
        <end position="121"/>
    </location>
</feature>
<feature type="signal peptide" evidence="1">
    <location>
        <begin position="1"/>
        <end position="17"/>
    </location>
</feature>
<proteinExistence type="predicted"/>
<reference evidence="4" key="1">
    <citation type="journal article" date="2019" name="Int. J. Syst. Evol. Microbiol.">
        <title>The Global Catalogue of Microorganisms (GCM) 10K type strain sequencing project: providing services to taxonomists for standard genome sequencing and annotation.</title>
        <authorList>
            <consortium name="The Broad Institute Genomics Platform"/>
            <consortium name="The Broad Institute Genome Sequencing Center for Infectious Disease"/>
            <person name="Wu L."/>
            <person name="Ma J."/>
        </authorList>
    </citation>
    <scope>NUCLEOTIDE SEQUENCE [LARGE SCALE GENOMIC DNA]</scope>
    <source>
        <strain evidence="4">JCM 16916</strain>
    </source>
</reference>
<evidence type="ECO:0000313" key="4">
    <source>
        <dbReference type="Proteomes" id="UP001501727"/>
    </source>
</evidence>
<keyword evidence="1" id="KW-0732">Signal</keyword>
<dbReference type="PANTHER" id="PTHR39176">
    <property type="entry name" value="PERIPLASMIC PROTEIN-RELATED"/>
    <property type="match status" value="1"/>
</dbReference>
<dbReference type="Gene3D" id="1.20.1270.180">
    <property type="match status" value="1"/>
</dbReference>